<dbReference type="STRING" id="91928.A0A0D1YEQ7"/>
<evidence type="ECO:0000256" key="3">
    <source>
        <dbReference type="ARBA" id="ARBA00023015"/>
    </source>
</evidence>
<sequence>MENSASSATGLQLGPSSANDKPPPGARKRGRNASACTQCHTRKQKCNGHLPCLNCIRRGVGHLCSGPPAQNQQQPGSRERRPQNPTPRTQELRARSPASDEVVRARASNGRASIPAIPSESQPRIGQLWSSRGAPAFYGTSYFGPQVAAIMIDSSAPVIPAGTGSRRALDARPFRDESGPFSQIWDLLGLLPRQKTTVDHLVDRFFNDVNQDIDAVHPTSFRQSYVQFWERKSGFDDVTTVDLRWLALLFVILAIGAYLDCPLESTPDTKRDYEEASLRFYWASRRAIVLAPSFYGESTDLVRAGVLITRYLIQTQRLAESWLTVGFAARIGIAQGLHVDGDKWGLPRRSTETRRRVWCHLYTLDRMISLALGRPSVISDAQSIMEEPQNIFVDDLTDDEARSAQPQPITDPTISAMASFEYRLAKVIGQIQEACFQFHTASYREVLALDEKLLRWRDTLPPYFALETPDLSLDETHRFLKWQRLYLHTSFHFARITLHRPYLLRYSMTHRYEYSRQACLSSARADLGTRLNNHTSVAAERYALSLAAHQLFNSAIILGIIAVREVKSPQTPGVVEDLEAYCEMQRSEMWLSEFGLAEIKVVEMCIAKLKQQLQSGANRSTVVQHQSPEAAQVPPIAELSNAAPLDVGLTFTAEQQNHALTNDGGPEMATPSTLDTGKTPAWQDQLFPGSFPGLTDLQTWQEVIDNIDVDFCYDG</sequence>
<dbReference type="RefSeq" id="XP_016233747.1">
    <property type="nucleotide sequence ID" value="XM_016383044.1"/>
</dbReference>
<dbReference type="GO" id="GO:0000981">
    <property type="term" value="F:DNA-binding transcription factor activity, RNA polymerase II-specific"/>
    <property type="evidence" value="ECO:0007669"/>
    <property type="project" value="InterPro"/>
</dbReference>
<dbReference type="InterPro" id="IPR036864">
    <property type="entry name" value="Zn2-C6_fun-type_DNA-bd_sf"/>
</dbReference>
<keyword evidence="10" id="KW-1185">Reference proteome</keyword>
<dbReference type="EMBL" id="KN847497">
    <property type="protein sequence ID" value="KIW13531.1"/>
    <property type="molecule type" value="Genomic_DNA"/>
</dbReference>
<dbReference type="PROSITE" id="PS50048">
    <property type="entry name" value="ZN2_CY6_FUNGAL_2"/>
    <property type="match status" value="1"/>
</dbReference>
<evidence type="ECO:0000256" key="4">
    <source>
        <dbReference type="ARBA" id="ARBA00023125"/>
    </source>
</evidence>
<organism evidence="9 10">
    <name type="scientific">Exophiala spinifera</name>
    <dbReference type="NCBI Taxonomy" id="91928"/>
    <lineage>
        <taxon>Eukaryota</taxon>
        <taxon>Fungi</taxon>
        <taxon>Dikarya</taxon>
        <taxon>Ascomycota</taxon>
        <taxon>Pezizomycotina</taxon>
        <taxon>Eurotiomycetes</taxon>
        <taxon>Chaetothyriomycetidae</taxon>
        <taxon>Chaetothyriales</taxon>
        <taxon>Herpotrichiellaceae</taxon>
        <taxon>Exophiala</taxon>
    </lineage>
</organism>
<evidence type="ECO:0000256" key="6">
    <source>
        <dbReference type="ARBA" id="ARBA00023242"/>
    </source>
</evidence>
<reference evidence="9 10" key="1">
    <citation type="submission" date="2015-01" db="EMBL/GenBank/DDBJ databases">
        <title>The Genome Sequence of Exophiala spinifera CBS89968.</title>
        <authorList>
            <consortium name="The Broad Institute Genomics Platform"/>
            <person name="Cuomo C."/>
            <person name="de Hoog S."/>
            <person name="Gorbushina A."/>
            <person name="Stielow B."/>
            <person name="Teixiera M."/>
            <person name="Abouelleil A."/>
            <person name="Chapman S.B."/>
            <person name="Priest M."/>
            <person name="Young S.K."/>
            <person name="Wortman J."/>
            <person name="Nusbaum C."/>
            <person name="Birren B."/>
        </authorList>
    </citation>
    <scope>NUCLEOTIDE SEQUENCE [LARGE SCALE GENOMIC DNA]</scope>
    <source>
        <strain evidence="9 10">CBS 89968</strain>
    </source>
</reference>
<dbReference type="HOGENOM" id="CLU_007574_0_0_1"/>
<dbReference type="GeneID" id="27335802"/>
<dbReference type="AlphaFoldDB" id="A0A0D1YEQ7"/>
<protein>
    <recommendedName>
        <fullName evidence="8">Zn(2)-C6 fungal-type domain-containing protein</fullName>
    </recommendedName>
</protein>
<dbReference type="GO" id="GO:0003677">
    <property type="term" value="F:DNA binding"/>
    <property type="evidence" value="ECO:0007669"/>
    <property type="project" value="UniProtKB-KW"/>
</dbReference>
<gene>
    <name evidence="9" type="ORF">PV08_08719</name>
</gene>
<comment type="subcellular location">
    <subcellularLocation>
        <location evidence="1">Nucleus</location>
    </subcellularLocation>
</comment>
<evidence type="ECO:0000256" key="2">
    <source>
        <dbReference type="ARBA" id="ARBA00022723"/>
    </source>
</evidence>
<evidence type="ECO:0000313" key="9">
    <source>
        <dbReference type="EMBL" id="KIW13531.1"/>
    </source>
</evidence>
<evidence type="ECO:0000256" key="7">
    <source>
        <dbReference type="SAM" id="MobiDB-lite"/>
    </source>
</evidence>
<dbReference type="GO" id="GO:0005634">
    <property type="term" value="C:nucleus"/>
    <property type="evidence" value="ECO:0007669"/>
    <property type="project" value="UniProtKB-SubCell"/>
</dbReference>
<evidence type="ECO:0000256" key="5">
    <source>
        <dbReference type="ARBA" id="ARBA00023163"/>
    </source>
</evidence>
<accession>A0A0D1YEQ7</accession>
<keyword evidence="4" id="KW-0238">DNA-binding</keyword>
<dbReference type="PROSITE" id="PS00463">
    <property type="entry name" value="ZN2_CY6_FUNGAL_1"/>
    <property type="match status" value="1"/>
</dbReference>
<dbReference type="GO" id="GO:0008270">
    <property type="term" value="F:zinc ion binding"/>
    <property type="evidence" value="ECO:0007669"/>
    <property type="project" value="InterPro"/>
</dbReference>
<evidence type="ECO:0000313" key="10">
    <source>
        <dbReference type="Proteomes" id="UP000053328"/>
    </source>
</evidence>
<feature type="compositionally biased region" description="Polar residues" evidence="7">
    <location>
        <begin position="1"/>
        <end position="19"/>
    </location>
</feature>
<dbReference type="Pfam" id="PF00172">
    <property type="entry name" value="Zn_clus"/>
    <property type="match status" value="1"/>
</dbReference>
<dbReference type="CDD" id="cd12148">
    <property type="entry name" value="fungal_TF_MHR"/>
    <property type="match status" value="1"/>
</dbReference>
<dbReference type="PANTHER" id="PTHR31001">
    <property type="entry name" value="UNCHARACTERIZED TRANSCRIPTIONAL REGULATORY PROTEIN"/>
    <property type="match status" value="1"/>
</dbReference>
<evidence type="ECO:0000259" key="8">
    <source>
        <dbReference type="PROSITE" id="PS50048"/>
    </source>
</evidence>
<keyword evidence="3" id="KW-0805">Transcription regulation</keyword>
<dbReference type="SMART" id="SM00066">
    <property type="entry name" value="GAL4"/>
    <property type="match status" value="1"/>
</dbReference>
<dbReference type="PANTHER" id="PTHR31001:SF87">
    <property type="entry name" value="COL-21"/>
    <property type="match status" value="1"/>
</dbReference>
<keyword evidence="5" id="KW-0804">Transcription</keyword>
<dbReference type="Pfam" id="PF04082">
    <property type="entry name" value="Fungal_trans"/>
    <property type="match status" value="1"/>
</dbReference>
<dbReference type="VEuPathDB" id="FungiDB:PV08_08719"/>
<dbReference type="InterPro" id="IPR050613">
    <property type="entry name" value="Sec_Metabolite_Reg"/>
</dbReference>
<dbReference type="CDD" id="cd00067">
    <property type="entry name" value="GAL4"/>
    <property type="match status" value="1"/>
</dbReference>
<dbReference type="OrthoDB" id="6486656at2759"/>
<dbReference type="SMART" id="SM00906">
    <property type="entry name" value="Fungal_trans"/>
    <property type="match status" value="1"/>
</dbReference>
<feature type="region of interest" description="Disordered" evidence="7">
    <location>
        <begin position="1"/>
        <end position="32"/>
    </location>
</feature>
<dbReference type="InterPro" id="IPR001138">
    <property type="entry name" value="Zn2Cys6_DnaBD"/>
</dbReference>
<feature type="domain" description="Zn(2)-C6 fungal-type" evidence="8">
    <location>
        <begin position="35"/>
        <end position="65"/>
    </location>
</feature>
<dbReference type="SUPFAM" id="SSF57701">
    <property type="entry name" value="Zn2/Cys6 DNA-binding domain"/>
    <property type="match status" value="1"/>
</dbReference>
<dbReference type="Proteomes" id="UP000053328">
    <property type="component" value="Unassembled WGS sequence"/>
</dbReference>
<evidence type="ECO:0000256" key="1">
    <source>
        <dbReference type="ARBA" id="ARBA00004123"/>
    </source>
</evidence>
<dbReference type="GO" id="GO:0006351">
    <property type="term" value="P:DNA-templated transcription"/>
    <property type="evidence" value="ECO:0007669"/>
    <property type="project" value="InterPro"/>
</dbReference>
<name>A0A0D1YEQ7_9EURO</name>
<feature type="region of interest" description="Disordered" evidence="7">
    <location>
        <begin position="66"/>
        <end position="126"/>
    </location>
</feature>
<dbReference type="InterPro" id="IPR007219">
    <property type="entry name" value="XnlR_reg_dom"/>
</dbReference>
<keyword evidence="6" id="KW-0539">Nucleus</keyword>
<dbReference type="Gene3D" id="4.10.240.10">
    <property type="entry name" value="Zn(2)-C6 fungal-type DNA-binding domain"/>
    <property type="match status" value="1"/>
</dbReference>
<keyword evidence="2" id="KW-0479">Metal-binding</keyword>
<proteinExistence type="predicted"/>